<dbReference type="SMART" id="SM00257">
    <property type="entry name" value="LysM"/>
    <property type="match status" value="2"/>
</dbReference>
<name>A0A6J1DGJ3_MOMCH</name>
<dbReference type="InterPro" id="IPR008271">
    <property type="entry name" value="Ser/Thr_kinase_AS"/>
</dbReference>
<dbReference type="AlphaFoldDB" id="A0A6J1DGJ3"/>
<evidence type="ECO:0000313" key="19">
    <source>
        <dbReference type="RefSeq" id="XP_022152076.1"/>
    </source>
</evidence>
<keyword evidence="2" id="KW-0723">Serine/threonine-protein kinase</keyword>
<dbReference type="InterPro" id="IPR018392">
    <property type="entry name" value="LysM"/>
</dbReference>
<keyword evidence="3" id="KW-0808">Transferase</keyword>
<feature type="signal peptide" evidence="15">
    <location>
        <begin position="1"/>
        <end position="27"/>
    </location>
</feature>
<dbReference type="SMART" id="SM00220">
    <property type="entry name" value="S_TKc"/>
    <property type="match status" value="1"/>
</dbReference>
<dbReference type="PANTHER" id="PTHR27005">
    <property type="entry name" value="WALL-ASSOCIATED RECEPTOR KINASE-LIKE 21"/>
    <property type="match status" value="1"/>
</dbReference>
<organism evidence="18 19">
    <name type="scientific">Momordica charantia</name>
    <name type="common">Bitter gourd</name>
    <name type="synonym">Balsam pear</name>
    <dbReference type="NCBI Taxonomy" id="3673"/>
    <lineage>
        <taxon>Eukaryota</taxon>
        <taxon>Viridiplantae</taxon>
        <taxon>Streptophyta</taxon>
        <taxon>Embryophyta</taxon>
        <taxon>Tracheophyta</taxon>
        <taxon>Spermatophyta</taxon>
        <taxon>Magnoliopsida</taxon>
        <taxon>eudicotyledons</taxon>
        <taxon>Gunneridae</taxon>
        <taxon>Pentapetalae</taxon>
        <taxon>rosids</taxon>
        <taxon>fabids</taxon>
        <taxon>Cucurbitales</taxon>
        <taxon>Cucurbitaceae</taxon>
        <taxon>Momordiceae</taxon>
        <taxon>Momordica</taxon>
    </lineage>
</organism>
<evidence type="ECO:0000256" key="7">
    <source>
        <dbReference type="ARBA" id="ARBA00022777"/>
    </source>
</evidence>
<evidence type="ECO:0000256" key="11">
    <source>
        <dbReference type="ARBA" id="ARBA00047558"/>
    </source>
</evidence>
<keyword evidence="10 14" id="KW-0472">Membrane</keyword>
<evidence type="ECO:0000256" key="5">
    <source>
        <dbReference type="ARBA" id="ARBA00022729"/>
    </source>
</evidence>
<dbReference type="GO" id="GO:0005524">
    <property type="term" value="F:ATP binding"/>
    <property type="evidence" value="ECO:0007669"/>
    <property type="project" value="UniProtKB-UniRule"/>
</dbReference>
<evidence type="ECO:0000256" key="6">
    <source>
        <dbReference type="ARBA" id="ARBA00022741"/>
    </source>
</evidence>
<gene>
    <name evidence="19" type="primary">LOC111019878</name>
</gene>
<feature type="domain" description="LysM" evidence="17">
    <location>
        <begin position="171"/>
        <end position="215"/>
    </location>
</feature>
<feature type="chain" id="PRO_5026725410" evidence="15">
    <location>
        <begin position="28"/>
        <end position="645"/>
    </location>
</feature>
<dbReference type="Proteomes" id="UP000504603">
    <property type="component" value="Unplaced"/>
</dbReference>
<feature type="domain" description="Protein kinase" evidence="16">
    <location>
        <begin position="323"/>
        <end position="597"/>
    </location>
</feature>
<dbReference type="FunFam" id="3.30.200.20:FF:000043">
    <property type="entry name" value="Wall-associated receptor kinase 2"/>
    <property type="match status" value="1"/>
</dbReference>
<evidence type="ECO:0000256" key="12">
    <source>
        <dbReference type="ARBA" id="ARBA00047951"/>
    </source>
</evidence>
<reference evidence="19" key="1">
    <citation type="submission" date="2025-08" db="UniProtKB">
        <authorList>
            <consortium name="RefSeq"/>
        </authorList>
    </citation>
    <scope>IDENTIFICATION</scope>
    <source>
        <strain evidence="19">OHB3-1</strain>
    </source>
</reference>
<dbReference type="PANTHER" id="PTHR27005:SF537">
    <property type="entry name" value="LYSM TYPE RECEPTOR KINASE"/>
    <property type="match status" value="1"/>
</dbReference>
<keyword evidence="4 14" id="KW-0812">Transmembrane</keyword>
<evidence type="ECO:0000256" key="10">
    <source>
        <dbReference type="ARBA" id="ARBA00023136"/>
    </source>
</evidence>
<dbReference type="Gene3D" id="3.10.350.10">
    <property type="entry name" value="LysM domain"/>
    <property type="match status" value="1"/>
</dbReference>
<dbReference type="InterPro" id="IPR056562">
    <property type="entry name" value="LysM2_CERK1_LYK3_4_5"/>
</dbReference>
<dbReference type="PROSITE" id="PS00107">
    <property type="entry name" value="PROTEIN_KINASE_ATP"/>
    <property type="match status" value="1"/>
</dbReference>
<comment type="subcellular location">
    <subcellularLocation>
        <location evidence="1">Membrane</location>
        <topology evidence="1">Single-pass type I membrane protein</topology>
    </subcellularLocation>
</comment>
<dbReference type="GO" id="GO:0007166">
    <property type="term" value="P:cell surface receptor signaling pathway"/>
    <property type="evidence" value="ECO:0007669"/>
    <property type="project" value="InterPro"/>
</dbReference>
<dbReference type="SUPFAM" id="SSF56112">
    <property type="entry name" value="Protein kinase-like (PK-like)"/>
    <property type="match status" value="1"/>
</dbReference>
<keyword evidence="9 14" id="KW-1133">Transmembrane helix</keyword>
<evidence type="ECO:0000256" key="14">
    <source>
        <dbReference type="SAM" id="Phobius"/>
    </source>
</evidence>
<dbReference type="InterPro" id="IPR056563">
    <property type="entry name" value="LysM3_LYK4_5"/>
</dbReference>
<dbReference type="PROSITE" id="PS00108">
    <property type="entry name" value="PROTEIN_KINASE_ST"/>
    <property type="match status" value="1"/>
</dbReference>
<dbReference type="OrthoDB" id="4062651at2759"/>
<keyword evidence="5 15" id="KW-0732">Signal</keyword>
<keyword evidence="18" id="KW-1185">Reference proteome</keyword>
<evidence type="ECO:0000259" key="16">
    <source>
        <dbReference type="PROSITE" id="PS50011"/>
    </source>
</evidence>
<evidence type="ECO:0000256" key="3">
    <source>
        <dbReference type="ARBA" id="ARBA00022679"/>
    </source>
</evidence>
<protein>
    <submittedName>
        <fullName evidence="19">Wall-associated receptor kinase-like 1</fullName>
    </submittedName>
</protein>
<evidence type="ECO:0000256" key="1">
    <source>
        <dbReference type="ARBA" id="ARBA00004479"/>
    </source>
</evidence>
<dbReference type="RefSeq" id="XP_022152076.1">
    <property type="nucleotide sequence ID" value="XM_022296384.1"/>
</dbReference>
<evidence type="ECO:0000256" key="4">
    <source>
        <dbReference type="ARBA" id="ARBA00022692"/>
    </source>
</evidence>
<dbReference type="Pfam" id="PF00069">
    <property type="entry name" value="Pkinase"/>
    <property type="match status" value="1"/>
</dbReference>
<dbReference type="GO" id="GO:0005886">
    <property type="term" value="C:plasma membrane"/>
    <property type="evidence" value="ECO:0007669"/>
    <property type="project" value="TreeGrafter"/>
</dbReference>
<dbReference type="PROSITE" id="PS50011">
    <property type="entry name" value="PROTEIN_KINASE_DOM"/>
    <property type="match status" value="1"/>
</dbReference>
<evidence type="ECO:0000256" key="2">
    <source>
        <dbReference type="ARBA" id="ARBA00022527"/>
    </source>
</evidence>
<keyword evidence="7" id="KW-0418">Kinase</keyword>
<dbReference type="GO" id="GO:0004674">
    <property type="term" value="F:protein serine/threonine kinase activity"/>
    <property type="evidence" value="ECO:0007669"/>
    <property type="project" value="UniProtKB-KW"/>
</dbReference>
<feature type="transmembrane region" description="Helical" evidence="14">
    <location>
        <begin position="242"/>
        <end position="269"/>
    </location>
</feature>
<comment type="catalytic activity">
    <reaction evidence="12">
        <text>L-threonyl-[protein] + ATP = O-phospho-L-threonyl-[protein] + ADP + H(+)</text>
        <dbReference type="Rhea" id="RHEA:46608"/>
        <dbReference type="Rhea" id="RHEA-COMP:11060"/>
        <dbReference type="Rhea" id="RHEA-COMP:11605"/>
        <dbReference type="ChEBI" id="CHEBI:15378"/>
        <dbReference type="ChEBI" id="CHEBI:30013"/>
        <dbReference type="ChEBI" id="CHEBI:30616"/>
        <dbReference type="ChEBI" id="CHEBI:61977"/>
        <dbReference type="ChEBI" id="CHEBI:456216"/>
    </reaction>
</comment>
<evidence type="ECO:0000256" key="15">
    <source>
        <dbReference type="SAM" id="SignalP"/>
    </source>
</evidence>
<accession>A0A6J1DGJ3</accession>
<dbReference type="KEGG" id="mcha:111019878"/>
<dbReference type="InterPro" id="IPR045274">
    <property type="entry name" value="WAK-like"/>
</dbReference>
<proteinExistence type="predicted"/>
<evidence type="ECO:0000259" key="17">
    <source>
        <dbReference type="PROSITE" id="PS51782"/>
    </source>
</evidence>
<keyword evidence="6 13" id="KW-0547">Nucleotide-binding</keyword>
<dbReference type="InterPro" id="IPR017441">
    <property type="entry name" value="Protein_kinase_ATP_BS"/>
</dbReference>
<keyword evidence="8 13" id="KW-0067">ATP-binding</keyword>
<dbReference type="GeneID" id="111019878"/>
<dbReference type="InterPro" id="IPR000719">
    <property type="entry name" value="Prot_kinase_dom"/>
</dbReference>
<dbReference type="Gene3D" id="1.10.510.10">
    <property type="entry name" value="Transferase(Phosphotransferase) domain 1"/>
    <property type="match status" value="1"/>
</dbReference>
<dbReference type="InterPro" id="IPR011009">
    <property type="entry name" value="Kinase-like_dom_sf"/>
</dbReference>
<sequence>MATSFSSFHALPLIILFFSLFLYQSFCQQSYLGNETSCSINNNSGPKEYLCTDSIYSCDSYFAFRYELHFGNFYYFNITLGDNNLSIAKVLCSCLGSSYQYNMLYTIKSGDSYEKIAHDVFQGLTSCSALKNKNHDYPLVNTAAIGRRLEVPIRCACPTKAQIASRVHSLIVYTLQLNETIGSVARAFGVEEKSVLEANMLSNWSHIYPFTPILVPLGKDDTCRIYPYSLDCRDMSSSFSDIFSYIFLNLVLIPIAGLIGLACCFCCGCKGNQLLLKKRRRKLYKKKFFKQNGGHLLQQKLLEDSERVKIYTQEELEQATDNYNDSRFLGQGGYGTVYKGILHDNTVVAIKRSKQIDTSWIEQFINEVIILSQINHRNIVKLLGCCLETEFPLLVYEFVYNGTLSHHIHKENYEESPPLSWETRLRIASEVSGAMSYMHSAASIPIYHRDIKSLNILLDENYSAKVSDFGTSRFVSCDQSHLTTKVLGTFGYIDPEYFRSSQYTEKSDVYSFGVLMVELLTGKLPVTFARDDGRNLLDYFISLEKANQLVEILDIIVAAEESMDVVNSVATLATKCLRSNGKERPTMKQVYLELEGLRKSRDCPDISEDVQSIGTSSSFSLEVGDDDLTDDSIIVSIETMTPITI</sequence>
<comment type="catalytic activity">
    <reaction evidence="11">
        <text>L-seryl-[protein] + ATP = O-phospho-L-seryl-[protein] + ADP + H(+)</text>
        <dbReference type="Rhea" id="RHEA:17989"/>
        <dbReference type="Rhea" id="RHEA-COMP:9863"/>
        <dbReference type="Rhea" id="RHEA-COMP:11604"/>
        <dbReference type="ChEBI" id="CHEBI:15378"/>
        <dbReference type="ChEBI" id="CHEBI:29999"/>
        <dbReference type="ChEBI" id="CHEBI:30616"/>
        <dbReference type="ChEBI" id="CHEBI:83421"/>
        <dbReference type="ChEBI" id="CHEBI:456216"/>
    </reaction>
</comment>
<evidence type="ECO:0000256" key="8">
    <source>
        <dbReference type="ARBA" id="ARBA00022840"/>
    </source>
</evidence>
<dbReference type="PROSITE" id="PS51782">
    <property type="entry name" value="LYSM"/>
    <property type="match status" value="1"/>
</dbReference>
<dbReference type="Gene3D" id="3.30.200.20">
    <property type="entry name" value="Phosphorylase Kinase, domain 1"/>
    <property type="match status" value="1"/>
</dbReference>
<dbReference type="Pfam" id="PF23473">
    <property type="entry name" value="LysM3_LYK4_5"/>
    <property type="match status" value="1"/>
</dbReference>
<dbReference type="FunFam" id="1.10.510.10:FF:000084">
    <property type="entry name" value="Wall-associated receptor kinase 2"/>
    <property type="match status" value="1"/>
</dbReference>
<evidence type="ECO:0000313" key="18">
    <source>
        <dbReference type="Proteomes" id="UP000504603"/>
    </source>
</evidence>
<evidence type="ECO:0000256" key="9">
    <source>
        <dbReference type="ARBA" id="ARBA00022989"/>
    </source>
</evidence>
<dbReference type="Pfam" id="PF23472">
    <property type="entry name" value="LysM2_CERK1_LYK3_4_5"/>
    <property type="match status" value="1"/>
</dbReference>
<feature type="binding site" evidence="13">
    <location>
        <position position="351"/>
    </location>
    <ligand>
        <name>ATP</name>
        <dbReference type="ChEBI" id="CHEBI:30616"/>
    </ligand>
</feature>
<dbReference type="CDD" id="cd14066">
    <property type="entry name" value="STKc_IRAK"/>
    <property type="match status" value="1"/>
</dbReference>
<dbReference type="InterPro" id="IPR036779">
    <property type="entry name" value="LysM_dom_sf"/>
</dbReference>
<evidence type="ECO:0000256" key="13">
    <source>
        <dbReference type="PROSITE-ProRule" id="PRU10141"/>
    </source>
</evidence>